<dbReference type="PANTHER" id="PTHR42781:SF4">
    <property type="entry name" value="SPERMIDINE_PUTRESCINE IMPORT ATP-BINDING PROTEIN POTA"/>
    <property type="match status" value="1"/>
</dbReference>
<dbReference type="RefSeq" id="WP_148816472.1">
    <property type="nucleotide sequence ID" value="NZ_CP043046.1"/>
</dbReference>
<dbReference type="InterPro" id="IPR008995">
    <property type="entry name" value="Mo/tungstate-bd_C_term_dom"/>
</dbReference>
<dbReference type="SUPFAM" id="SSF50331">
    <property type="entry name" value="MOP-like"/>
    <property type="match status" value="1"/>
</dbReference>
<gene>
    <name evidence="6" type="ORF">FXN63_17445</name>
</gene>
<accession>A0A5C0AZ12</accession>
<dbReference type="GO" id="GO:0140359">
    <property type="term" value="F:ABC-type transporter activity"/>
    <property type="evidence" value="ECO:0007669"/>
    <property type="project" value="UniProtKB-ARBA"/>
</dbReference>
<evidence type="ECO:0000313" key="7">
    <source>
        <dbReference type="Proteomes" id="UP000325161"/>
    </source>
</evidence>
<dbReference type="InterPro" id="IPR050093">
    <property type="entry name" value="ABC_SmlMolc_Importer"/>
</dbReference>
<dbReference type="SMART" id="SM00382">
    <property type="entry name" value="AAA"/>
    <property type="match status" value="1"/>
</dbReference>
<dbReference type="GO" id="GO:0016887">
    <property type="term" value="F:ATP hydrolysis activity"/>
    <property type="evidence" value="ECO:0007669"/>
    <property type="project" value="InterPro"/>
</dbReference>
<dbReference type="Pfam" id="PF08402">
    <property type="entry name" value="TOBE_2"/>
    <property type="match status" value="1"/>
</dbReference>
<evidence type="ECO:0000313" key="6">
    <source>
        <dbReference type="EMBL" id="QEI07425.1"/>
    </source>
</evidence>
<dbReference type="GO" id="GO:0005524">
    <property type="term" value="F:ATP binding"/>
    <property type="evidence" value="ECO:0007669"/>
    <property type="project" value="UniProtKB-KW"/>
</dbReference>
<dbReference type="Pfam" id="PF00005">
    <property type="entry name" value="ABC_tran"/>
    <property type="match status" value="1"/>
</dbReference>
<dbReference type="PROSITE" id="PS00211">
    <property type="entry name" value="ABC_TRANSPORTER_1"/>
    <property type="match status" value="1"/>
</dbReference>
<dbReference type="GO" id="GO:0043190">
    <property type="term" value="C:ATP-binding cassette (ABC) transporter complex"/>
    <property type="evidence" value="ECO:0007669"/>
    <property type="project" value="InterPro"/>
</dbReference>
<evidence type="ECO:0000256" key="2">
    <source>
        <dbReference type="ARBA" id="ARBA00022475"/>
    </source>
</evidence>
<dbReference type="FunFam" id="3.40.50.300:FF:000042">
    <property type="entry name" value="Maltose/maltodextrin ABC transporter, ATP-binding protein"/>
    <property type="match status" value="1"/>
</dbReference>
<dbReference type="EMBL" id="CP043046">
    <property type="protein sequence ID" value="QEI07425.1"/>
    <property type="molecule type" value="Genomic_DNA"/>
</dbReference>
<dbReference type="KEGG" id="pacr:FXN63_17445"/>
<dbReference type="Gene3D" id="3.40.50.300">
    <property type="entry name" value="P-loop containing nucleotide triphosphate hydrolases"/>
    <property type="match status" value="1"/>
</dbReference>
<proteinExistence type="predicted"/>
<keyword evidence="4 6" id="KW-0067">ATP-binding</keyword>
<evidence type="ECO:0000259" key="5">
    <source>
        <dbReference type="PROSITE" id="PS50893"/>
    </source>
</evidence>
<dbReference type="AlphaFoldDB" id="A0A5C0AZ12"/>
<protein>
    <submittedName>
        <fullName evidence="6">ABC transporter ATP-binding protein</fullName>
    </submittedName>
</protein>
<feature type="domain" description="ABC transporter" evidence="5">
    <location>
        <begin position="4"/>
        <end position="235"/>
    </location>
</feature>
<evidence type="ECO:0000256" key="3">
    <source>
        <dbReference type="ARBA" id="ARBA00022741"/>
    </source>
</evidence>
<reference evidence="6 7" key="1">
    <citation type="submission" date="2019-08" db="EMBL/GenBank/DDBJ databases">
        <title>Amphibian skin-associated Pigmentiphaga: genome sequence and occurrence across geography and hosts.</title>
        <authorList>
            <person name="Bletz M.C."/>
            <person name="Bunk B."/>
            <person name="Sproeer C."/>
            <person name="Biwer P."/>
            <person name="Reiter S."/>
            <person name="Rabemananjara F.C.E."/>
            <person name="Schulz S."/>
            <person name="Overmann J."/>
            <person name="Vences M."/>
        </authorList>
    </citation>
    <scope>NUCLEOTIDE SEQUENCE [LARGE SCALE GENOMIC DNA]</scope>
    <source>
        <strain evidence="6 7">Mada1488</strain>
    </source>
</reference>
<keyword evidence="2" id="KW-1003">Cell membrane</keyword>
<dbReference type="OrthoDB" id="5298774at2"/>
<keyword evidence="3" id="KW-0547">Nucleotide-binding</keyword>
<dbReference type="InterPro" id="IPR003593">
    <property type="entry name" value="AAA+_ATPase"/>
</dbReference>
<organism evidence="6 7">
    <name type="scientific">Pigmentiphaga aceris</name>
    <dbReference type="NCBI Taxonomy" id="1940612"/>
    <lineage>
        <taxon>Bacteria</taxon>
        <taxon>Pseudomonadati</taxon>
        <taxon>Pseudomonadota</taxon>
        <taxon>Betaproteobacteria</taxon>
        <taxon>Burkholderiales</taxon>
        <taxon>Alcaligenaceae</taxon>
        <taxon>Pigmentiphaga</taxon>
    </lineage>
</organism>
<dbReference type="InterPro" id="IPR003439">
    <property type="entry name" value="ABC_transporter-like_ATP-bd"/>
</dbReference>
<dbReference type="Proteomes" id="UP000325161">
    <property type="component" value="Chromosome"/>
</dbReference>
<name>A0A5C0AZ12_9BURK</name>
<sequence length="366" mass="39729">MSFLSLRSLSKTYGGDAQVVRGLNLDVERGEFVSLLGPSGCGKTTTLQMVAGFAAPTAGRVFLDGVDITEMRPEKRDMGLVFQGYALFPHMNVADNVGFGLEMRKLPRAEAAKRIAEALEMVRLDGLGKRYPSELSGGQRQRVAIARALAIRPQVLLLDEPMSNLDAKLRGEMHVELRALQRQLGITTILVTHDQVEAMTMSDRIAVMSQGKIAQLGTPFDVYDRPASGFASSFLGQTNVIAGRVTEMREHCAIVQAGPCSLRIPHAGHAGQAISGEVGVYIRPERLRLAPAGQGSLAGRVKTRLFLGNLWLYEVDSVLGKLRLTSANLGDQLPEEGENVGLIWRDEDLRAIANEVSGQVPSERAQ</sequence>
<dbReference type="InterPro" id="IPR013611">
    <property type="entry name" value="Transp-assoc_OB_typ2"/>
</dbReference>
<dbReference type="PANTHER" id="PTHR42781">
    <property type="entry name" value="SPERMIDINE/PUTRESCINE IMPORT ATP-BINDING PROTEIN POTA"/>
    <property type="match status" value="1"/>
</dbReference>
<keyword evidence="7" id="KW-1185">Reference proteome</keyword>
<keyword evidence="1" id="KW-0813">Transport</keyword>
<dbReference type="SUPFAM" id="SSF52540">
    <property type="entry name" value="P-loop containing nucleoside triphosphate hydrolases"/>
    <property type="match status" value="1"/>
</dbReference>
<keyword evidence="2" id="KW-0472">Membrane</keyword>
<evidence type="ECO:0000256" key="4">
    <source>
        <dbReference type="ARBA" id="ARBA00022840"/>
    </source>
</evidence>
<dbReference type="InterPro" id="IPR027417">
    <property type="entry name" value="P-loop_NTPase"/>
</dbReference>
<evidence type="ECO:0000256" key="1">
    <source>
        <dbReference type="ARBA" id="ARBA00022448"/>
    </source>
</evidence>
<dbReference type="PROSITE" id="PS50893">
    <property type="entry name" value="ABC_TRANSPORTER_2"/>
    <property type="match status" value="1"/>
</dbReference>
<dbReference type="InterPro" id="IPR017871">
    <property type="entry name" value="ABC_transporter-like_CS"/>
</dbReference>